<organism evidence="1 2">
    <name type="scientific">Vulcanisaeta distributa (strain DSM 14429 / JCM 11212 / NBRC 100878 / IC-017)</name>
    <dbReference type="NCBI Taxonomy" id="572478"/>
    <lineage>
        <taxon>Archaea</taxon>
        <taxon>Thermoproteota</taxon>
        <taxon>Thermoprotei</taxon>
        <taxon>Thermoproteales</taxon>
        <taxon>Thermoproteaceae</taxon>
        <taxon>Vulcanisaeta</taxon>
    </lineage>
</organism>
<dbReference type="AlphaFoldDB" id="E1QV27"/>
<dbReference type="STRING" id="572478.Vdis_1846"/>
<keyword evidence="2" id="KW-1185">Reference proteome</keyword>
<accession>E1QV27</accession>
<dbReference type="EMBL" id="CP002100">
    <property type="protein sequence ID" value="ADN51218.1"/>
    <property type="molecule type" value="Genomic_DNA"/>
</dbReference>
<dbReference type="Proteomes" id="UP000006681">
    <property type="component" value="Chromosome"/>
</dbReference>
<dbReference type="GeneID" id="9752792"/>
<reference evidence="2" key="2">
    <citation type="journal article" date="2010" name="Stand. Genomic Sci.">
        <title>Complete genome sequence of Vulcanisaeta distributa type strain (IC-017T).</title>
        <authorList>
            <person name="Mavromatis K."/>
            <person name="Sikorski J."/>
            <person name="Pabst E."/>
            <person name="Teshima H."/>
            <person name="Lapidus A."/>
            <person name="Lucas S."/>
            <person name="Nolan M."/>
            <person name="Glavina Del Rio T."/>
            <person name="Cheng J."/>
            <person name="Bruce D."/>
            <person name="Goodwin L."/>
            <person name="Pitluck S."/>
            <person name="Liolios K."/>
            <person name="Ivanova N."/>
            <person name="Mikhailova N."/>
            <person name="Pati A."/>
            <person name="Chen A."/>
            <person name="Palaniappan K."/>
            <person name="Land M."/>
            <person name="Hauser L."/>
            <person name="Chang Y."/>
            <person name="Jeffries C."/>
            <person name="Rohde M."/>
            <person name="Spring S."/>
            <person name="Goker M."/>
            <person name="Wirth R."/>
            <person name="Woyke T."/>
            <person name="Bristow J."/>
            <person name="Eisen J."/>
            <person name="Markowitz V."/>
            <person name="Hugenholtz P."/>
            <person name="Klenk H."/>
            <person name="Kyrpides N."/>
        </authorList>
    </citation>
    <scope>NUCLEOTIDE SEQUENCE [LARGE SCALE GENOMIC DNA]</scope>
    <source>
        <strain evidence="2">DSM 14429 / JCM 11212 / NBRC 100878 / IC-017</strain>
    </source>
</reference>
<dbReference type="KEGG" id="vdi:Vdis_1846"/>
<evidence type="ECO:0000313" key="2">
    <source>
        <dbReference type="Proteomes" id="UP000006681"/>
    </source>
</evidence>
<protein>
    <submittedName>
        <fullName evidence="1">Uncharacterized protein</fullName>
    </submittedName>
</protein>
<evidence type="ECO:0000313" key="1">
    <source>
        <dbReference type="EMBL" id="ADN51218.1"/>
    </source>
</evidence>
<name>E1QV27_VULDI</name>
<dbReference type="eggNOG" id="arCOG13887">
    <property type="taxonomic scope" value="Archaea"/>
</dbReference>
<sequence length="75" mass="8756">MPNDELLKELKNIQISLRGLAARAVINYILTELNEINSVTEDELNAILRNALNLVEIEESDIRRVREFIEKMIYQ</sequence>
<reference evidence="1 2" key="1">
    <citation type="journal article" date="2010" name="Stand. Genomic Sci.">
        <title>Complete genome sequence of Vulcanisaeta distributa type strain (IC-017).</title>
        <authorList>
            <person name="Mavromatis K."/>
            <person name="Sikorski J."/>
            <person name="Pabst E."/>
            <person name="Teshima H."/>
            <person name="Lapidus A."/>
            <person name="Lucas S."/>
            <person name="Nolan M."/>
            <person name="Glavina Del Rio T."/>
            <person name="Cheng J.F."/>
            <person name="Bruce D."/>
            <person name="Goodwin L."/>
            <person name="Pitluck S."/>
            <person name="Liolios K."/>
            <person name="Ivanova N."/>
            <person name="Mikhailova N."/>
            <person name="Pati A."/>
            <person name="Chen A."/>
            <person name="Palaniappan K."/>
            <person name="Land M."/>
            <person name="Hauser L."/>
            <person name="Chang Y.J."/>
            <person name="Jeffries C.D."/>
            <person name="Rohde M."/>
            <person name="Spring S."/>
            <person name="Goker M."/>
            <person name="Wirth R."/>
            <person name="Woyke T."/>
            <person name="Bristow J."/>
            <person name="Eisen J.A."/>
            <person name="Markowitz V."/>
            <person name="Hugenholtz P."/>
            <person name="Klenk H.P."/>
            <person name="Kyrpides N.C."/>
        </authorList>
    </citation>
    <scope>NUCLEOTIDE SEQUENCE [LARGE SCALE GENOMIC DNA]</scope>
    <source>
        <strain evidence="2">DSM 14429 / JCM 11212 / NBRC 100878 / IC-017</strain>
    </source>
</reference>
<dbReference type="RefSeq" id="WP_013336943.1">
    <property type="nucleotide sequence ID" value="NC_014537.1"/>
</dbReference>
<gene>
    <name evidence="1" type="ordered locus">Vdis_1846</name>
</gene>
<dbReference type="HOGENOM" id="CLU_2662575_0_0_2"/>
<dbReference type="OrthoDB" id="29084at2157"/>
<proteinExistence type="predicted"/>